<dbReference type="SUPFAM" id="SSF52047">
    <property type="entry name" value="RNI-like"/>
    <property type="match status" value="1"/>
</dbReference>
<keyword evidence="3" id="KW-1185">Reference proteome</keyword>
<dbReference type="Proteomes" id="UP000032141">
    <property type="component" value="Unassembled WGS sequence"/>
</dbReference>
<dbReference type="AlphaFoldDB" id="A0A0D2ZRD0"/>
<dbReference type="SUPFAM" id="SSF81383">
    <property type="entry name" value="F-box domain"/>
    <property type="match status" value="1"/>
</dbReference>
<accession>A0A0D2ZRD0</accession>
<dbReference type="PROSITE" id="PS50181">
    <property type="entry name" value="FBOX"/>
    <property type="match status" value="1"/>
</dbReference>
<name>A0A0D2ZRD0_BRAOL</name>
<reference evidence="2" key="2">
    <citation type="submission" date="2015-06" db="UniProtKB">
        <authorList>
            <consortium name="EnsemblPlants"/>
        </authorList>
    </citation>
    <scope>IDENTIFICATION</scope>
</reference>
<dbReference type="Pfam" id="PF24758">
    <property type="entry name" value="LRR_At5g56370"/>
    <property type="match status" value="1"/>
</dbReference>
<sequence>MADVRRIKGAVDLISNFPDEILQHILCFIPIKVAIKTSLLSKRWRHVWCDIPSLTLDVDSLTAASVTETLTHYTAPKTKIFFLKATKREDIPHIDQWIKCAMSHNVENLSLDFPRPYYEEYKPFLDLGSSFCEGYKLPGFFYNSSSFKQLNIKLSLFGTMVSECSVSWTSLQKLSLSRFRLSDESMAKILSGCPVLENLTLYHIRELKVLDLRKSLRLRTLEVKRNVWVQGLTQIVAPHVHCLKLLNSQLPCTLVDVSSLTEAKLDICHVSMNPHLTADFLQVMALKMLEKFQNAEKLSFGGNFILILSLAEIRGVPFPMLKVKSLILDTVICQYVIPGIERLLQNSPDLEKLIVRGRNYNTIPEEHVDIYLKLKTLNPDQCWKSKDGFAWNKSCWNVQPKQVASFVELVLINTEKSLKLVVLLDERPYLKFKIEDLVATLPHNNNVTILLSTNKPMPSEECVTVVYMTNRKALEEAELWFHVNAVEDGGTKNRLSERERYVWIGLPPGFTKCNVASSWIEALPT</sequence>
<reference evidence="2" key="1">
    <citation type="journal article" date="2014" name="Genome Biol.">
        <title>Transcriptome and methylome profiling reveals relics of genome dominance in the mesopolyploid Brassica oleracea.</title>
        <authorList>
            <person name="Parkin I.A."/>
            <person name="Koh C."/>
            <person name="Tang H."/>
            <person name="Robinson S.J."/>
            <person name="Kagale S."/>
            <person name="Clarke W.E."/>
            <person name="Town C.D."/>
            <person name="Nixon J."/>
            <person name="Krishnakumar V."/>
            <person name="Bidwell S.L."/>
            <person name="Denoeud F."/>
            <person name="Belcram H."/>
            <person name="Links M.G."/>
            <person name="Just J."/>
            <person name="Clarke C."/>
            <person name="Bender T."/>
            <person name="Huebert T."/>
            <person name="Mason A.S."/>
            <person name="Pires J.C."/>
            <person name="Barker G."/>
            <person name="Moore J."/>
            <person name="Walley P.G."/>
            <person name="Manoli S."/>
            <person name="Batley J."/>
            <person name="Edwards D."/>
            <person name="Nelson M.N."/>
            <person name="Wang X."/>
            <person name="Paterson A.H."/>
            <person name="King G."/>
            <person name="Bancroft I."/>
            <person name="Chalhoub B."/>
            <person name="Sharpe A.G."/>
        </authorList>
    </citation>
    <scope>NUCLEOTIDE SEQUENCE [LARGE SCALE GENOMIC DNA]</scope>
    <source>
        <strain evidence="2">cv. TO1000</strain>
    </source>
</reference>
<dbReference type="InterPro" id="IPR032675">
    <property type="entry name" value="LRR_dom_sf"/>
</dbReference>
<feature type="domain" description="F-box" evidence="1">
    <location>
        <begin position="11"/>
        <end position="47"/>
    </location>
</feature>
<dbReference type="CDD" id="cd22160">
    <property type="entry name" value="F-box_AtFBL13-like"/>
    <property type="match status" value="1"/>
</dbReference>
<dbReference type="InterPro" id="IPR036047">
    <property type="entry name" value="F-box-like_dom_sf"/>
</dbReference>
<organism evidence="2 3">
    <name type="scientific">Brassica oleracea var. oleracea</name>
    <dbReference type="NCBI Taxonomy" id="109376"/>
    <lineage>
        <taxon>Eukaryota</taxon>
        <taxon>Viridiplantae</taxon>
        <taxon>Streptophyta</taxon>
        <taxon>Embryophyta</taxon>
        <taxon>Tracheophyta</taxon>
        <taxon>Spermatophyta</taxon>
        <taxon>Magnoliopsida</taxon>
        <taxon>eudicotyledons</taxon>
        <taxon>Gunneridae</taxon>
        <taxon>Pentapetalae</taxon>
        <taxon>rosids</taxon>
        <taxon>malvids</taxon>
        <taxon>Brassicales</taxon>
        <taxon>Brassicaceae</taxon>
        <taxon>Brassiceae</taxon>
        <taxon>Brassica</taxon>
    </lineage>
</organism>
<dbReference type="InterPro" id="IPR055411">
    <property type="entry name" value="LRR_FXL15/At3g58940/PEG3-like"/>
</dbReference>
<dbReference type="Pfam" id="PF00646">
    <property type="entry name" value="F-box"/>
    <property type="match status" value="1"/>
</dbReference>
<dbReference type="Gene3D" id="1.20.1280.50">
    <property type="match status" value="1"/>
</dbReference>
<dbReference type="InterPro" id="IPR044997">
    <property type="entry name" value="F-box_plant"/>
</dbReference>
<protein>
    <recommendedName>
        <fullName evidence="1">F-box domain-containing protein</fullName>
    </recommendedName>
</protein>
<dbReference type="Gramene" id="Bo00828s100.1">
    <property type="protein sequence ID" value="Bo00828s100.1"/>
    <property type="gene ID" value="Bo00828s100"/>
</dbReference>
<dbReference type="HOGENOM" id="CLU_010721_5_0_1"/>
<proteinExistence type="predicted"/>
<dbReference type="InterPro" id="IPR001810">
    <property type="entry name" value="F-box_dom"/>
</dbReference>
<evidence type="ECO:0000313" key="3">
    <source>
        <dbReference type="Proteomes" id="UP000032141"/>
    </source>
</evidence>
<dbReference type="OMA" id="RWRHANT"/>
<evidence type="ECO:0000313" key="2">
    <source>
        <dbReference type="EnsemblPlants" id="Bo00828s100.1"/>
    </source>
</evidence>
<dbReference type="Gene3D" id="3.80.10.10">
    <property type="entry name" value="Ribonuclease Inhibitor"/>
    <property type="match status" value="1"/>
</dbReference>
<dbReference type="PANTHER" id="PTHR32153">
    <property type="entry name" value="OJ000223_09.16 PROTEIN"/>
    <property type="match status" value="1"/>
</dbReference>
<evidence type="ECO:0000259" key="1">
    <source>
        <dbReference type="PROSITE" id="PS50181"/>
    </source>
</evidence>
<dbReference type="InterPro" id="IPR053781">
    <property type="entry name" value="F-box_AtFBL13-like"/>
</dbReference>
<dbReference type="EnsemblPlants" id="Bo00828s100.1">
    <property type="protein sequence ID" value="Bo00828s100.1"/>
    <property type="gene ID" value="Bo00828s100"/>
</dbReference>